<dbReference type="InterPro" id="IPR021318">
    <property type="entry name" value="DUF2919"/>
</dbReference>
<keyword evidence="3" id="KW-1185">Reference proteome</keyword>
<proteinExistence type="predicted"/>
<dbReference type="RefSeq" id="WP_128351737.1">
    <property type="nucleotide sequence ID" value="NZ_CAXBCQ010000035.1"/>
</dbReference>
<feature type="transmembrane region" description="Helical" evidence="1">
    <location>
        <begin position="60"/>
        <end position="78"/>
    </location>
</feature>
<protein>
    <submittedName>
        <fullName evidence="2">DUF2919 family protein</fullName>
    </submittedName>
</protein>
<evidence type="ECO:0000313" key="3">
    <source>
        <dbReference type="Proteomes" id="UP000288789"/>
    </source>
</evidence>
<feature type="transmembrane region" description="Helical" evidence="1">
    <location>
        <begin position="98"/>
        <end position="115"/>
    </location>
</feature>
<organism evidence="2 3">
    <name type="scientific">Pseudidiomarina gelatinasegens</name>
    <dbReference type="NCBI Taxonomy" id="2487740"/>
    <lineage>
        <taxon>Bacteria</taxon>
        <taxon>Pseudomonadati</taxon>
        <taxon>Pseudomonadota</taxon>
        <taxon>Gammaproteobacteria</taxon>
        <taxon>Alteromonadales</taxon>
        <taxon>Idiomarinaceae</taxon>
        <taxon>Pseudidiomarina</taxon>
    </lineage>
</organism>
<gene>
    <name evidence="2" type="ORF">EGC76_04080</name>
</gene>
<name>A0A443Z6M1_9GAMM</name>
<dbReference type="OrthoDB" id="6236822at2"/>
<keyword evidence="1" id="KW-0812">Transmembrane</keyword>
<feature type="transmembrane region" description="Helical" evidence="1">
    <location>
        <begin position="21"/>
        <end position="40"/>
    </location>
</feature>
<accession>A0A443Z6M1</accession>
<keyword evidence="1" id="KW-0472">Membrane</keyword>
<reference evidence="2 3" key="1">
    <citation type="submission" date="2018-12" db="EMBL/GenBank/DDBJ databases">
        <authorList>
            <person name="Li A."/>
            <person name="Zhang M."/>
            <person name="Zhu H."/>
        </authorList>
    </citation>
    <scope>NUCLEOTIDE SEQUENCE [LARGE SCALE GENOMIC DNA]</scope>
    <source>
        <strain evidence="2 3">R04H25</strain>
    </source>
</reference>
<dbReference type="Proteomes" id="UP000288789">
    <property type="component" value="Unassembled WGS sequence"/>
</dbReference>
<dbReference type="Pfam" id="PF11143">
    <property type="entry name" value="DUF2919"/>
    <property type="match status" value="1"/>
</dbReference>
<sequence>MRLEPGDERYVTLDGVLKTPWSLLFMLLFFMRGYAAWIISLTFIEDPNRLLKFFYTSTEQFGLALLVGAPAMLIFVLLTQIKAEMAEWVRQAFRIMPLLLWFSWIVDGALLLSLVSNLWPAFSMVKALLLFGWLMAGWMLLFSRHLKRFNALVVVR</sequence>
<keyword evidence="1" id="KW-1133">Transmembrane helix</keyword>
<dbReference type="AlphaFoldDB" id="A0A443Z6M1"/>
<feature type="transmembrane region" description="Helical" evidence="1">
    <location>
        <begin position="121"/>
        <end position="142"/>
    </location>
</feature>
<dbReference type="EMBL" id="RSFE01000002">
    <property type="protein sequence ID" value="RWU12372.1"/>
    <property type="molecule type" value="Genomic_DNA"/>
</dbReference>
<comment type="caution">
    <text evidence="2">The sequence shown here is derived from an EMBL/GenBank/DDBJ whole genome shotgun (WGS) entry which is preliminary data.</text>
</comment>
<evidence type="ECO:0000313" key="2">
    <source>
        <dbReference type="EMBL" id="RWU12372.1"/>
    </source>
</evidence>
<evidence type="ECO:0000256" key="1">
    <source>
        <dbReference type="SAM" id="Phobius"/>
    </source>
</evidence>